<organism evidence="10 11">
    <name type="scientific">Trueperella abortisuis</name>
    <dbReference type="NCBI Taxonomy" id="445930"/>
    <lineage>
        <taxon>Bacteria</taxon>
        <taxon>Bacillati</taxon>
        <taxon>Actinomycetota</taxon>
        <taxon>Actinomycetes</taxon>
        <taxon>Actinomycetales</taxon>
        <taxon>Actinomycetaceae</taxon>
        <taxon>Trueperella</taxon>
    </lineage>
</organism>
<evidence type="ECO:0000256" key="7">
    <source>
        <dbReference type="ARBA" id="ARBA00023136"/>
    </source>
</evidence>
<feature type="transmembrane region" description="Helical" evidence="9">
    <location>
        <begin position="116"/>
        <end position="147"/>
    </location>
</feature>
<gene>
    <name evidence="10" type="ORF">J2S45_000787</name>
</gene>
<evidence type="ECO:0000256" key="8">
    <source>
        <dbReference type="SAM" id="MobiDB-lite"/>
    </source>
</evidence>
<dbReference type="EMBL" id="JAUSQL010000001">
    <property type="protein sequence ID" value="MDP9832108.1"/>
    <property type="molecule type" value="Genomic_DNA"/>
</dbReference>
<name>A0ABT9PHB7_9ACTO</name>
<evidence type="ECO:0000313" key="10">
    <source>
        <dbReference type="EMBL" id="MDP9832108.1"/>
    </source>
</evidence>
<feature type="transmembrane region" description="Helical" evidence="9">
    <location>
        <begin position="198"/>
        <end position="216"/>
    </location>
</feature>
<keyword evidence="4" id="KW-1003">Cell membrane</keyword>
<feature type="transmembrane region" description="Helical" evidence="9">
    <location>
        <begin position="399"/>
        <end position="421"/>
    </location>
</feature>
<keyword evidence="7 9" id="KW-0472">Membrane</keyword>
<proteinExistence type="inferred from homology"/>
<dbReference type="NCBIfam" id="NF037994">
    <property type="entry name" value="DcuC_1"/>
    <property type="match status" value="1"/>
</dbReference>
<feature type="transmembrane region" description="Helical" evidence="9">
    <location>
        <begin position="269"/>
        <end position="290"/>
    </location>
</feature>
<comment type="similarity">
    <text evidence="2">Belongs to the DcuC/DcuD transporter (TC 2.A.61) family.</text>
</comment>
<keyword evidence="3" id="KW-0813">Transport</keyword>
<evidence type="ECO:0000256" key="3">
    <source>
        <dbReference type="ARBA" id="ARBA00022448"/>
    </source>
</evidence>
<dbReference type="InterPro" id="IPR004669">
    <property type="entry name" value="C4_dicarb_anaerob_car"/>
</dbReference>
<feature type="transmembrane region" description="Helical" evidence="9">
    <location>
        <begin position="296"/>
        <end position="316"/>
    </location>
</feature>
<reference evidence="10 11" key="1">
    <citation type="submission" date="2023-07" db="EMBL/GenBank/DDBJ databases">
        <title>Sequencing the genomes of 1000 actinobacteria strains.</title>
        <authorList>
            <person name="Klenk H.-P."/>
        </authorList>
    </citation>
    <scope>NUCLEOTIDE SEQUENCE [LARGE SCALE GENOMIC DNA]</scope>
    <source>
        <strain evidence="10 11">DSM 19515</strain>
    </source>
</reference>
<evidence type="ECO:0000256" key="6">
    <source>
        <dbReference type="ARBA" id="ARBA00022989"/>
    </source>
</evidence>
<dbReference type="InterPro" id="IPR018385">
    <property type="entry name" value="C4_dicarb_anaerob_car-like"/>
</dbReference>
<comment type="caution">
    <text evidence="10">The sequence shown here is derived from an EMBL/GenBank/DDBJ whole genome shotgun (WGS) entry which is preliminary data.</text>
</comment>
<feature type="compositionally biased region" description="Low complexity" evidence="8">
    <location>
        <begin position="250"/>
        <end position="259"/>
    </location>
</feature>
<evidence type="ECO:0000256" key="1">
    <source>
        <dbReference type="ARBA" id="ARBA00004651"/>
    </source>
</evidence>
<feature type="transmembrane region" description="Helical" evidence="9">
    <location>
        <begin position="26"/>
        <end position="48"/>
    </location>
</feature>
<protein>
    <submittedName>
        <fullName evidence="10">DcuC family C4-dicarboxylate transporter</fullName>
    </submittedName>
</protein>
<feature type="transmembrane region" description="Helical" evidence="9">
    <location>
        <begin position="433"/>
        <end position="450"/>
    </location>
</feature>
<dbReference type="PANTHER" id="PTHR42002">
    <property type="entry name" value="ANAEROBIC C4-DICARBOXYLATE TRANSPORTER DCUC-RELATED"/>
    <property type="match status" value="1"/>
</dbReference>
<evidence type="ECO:0000256" key="5">
    <source>
        <dbReference type="ARBA" id="ARBA00022692"/>
    </source>
</evidence>
<evidence type="ECO:0000256" key="2">
    <source>
        <dbReference type="ARBA" id="ARBA00005275"/>
    </source>
</evidence>
<dbReference type="Pfam" id="PF03606">
    <property type="entry name" value="DcuC"/>
    <property type="match status" value="1"/>
</dbReference>
<feature type="transmembrane region" description="Helical" evidence="9">
    <location>
        <begin position="372"/>
        <end position="392"/>
    </location>
</feature>
<evidence type="ECO:0000256" key="4">
    <source>
        <dbReference type="ARBA" id="ARBA00022475"/>
    </source>
</evidence>
<comment type="subcellular location">
    <subcellularLocation>
        <location evidence="1">Cell membrane</location>
        <topology evidence="1">Multi-pass membrane protein</topology>
    </subcellularLocation>
</comment>
<evidence type="ECO:0000313" key="11">
    <source>
        <dbReference type="Proteomes" id="UP001230145"/>
    </source>
</evidence>
<keyword evidence="5 9" id="KW-0812">Transmembrane</keyword>
<accession>A0ABT9PHB7</accession>
<dbReference type="Proteomes" id="UP001230145">
    <property type="component" value="Unassembled WGS sequence"/>
</dbReference>
<feature type="transmembrane region" description="Helical" evidence="9">
    <location>
        <begin position="337"/>
        <end position="360"/>
    </location>
</feature>
<feature type="transmembrane region" description="Helical" evidence="9">
    <location>
        <begin position="69"/>
        <end position="90"/>
    </location>
</feature>
<keyword evidence="11" id="KW-1185">Reference proteome</keyword>
<keyword evidence="6 9" id="KW-1133">Transmembrane helix</keyword>
<dbReference type="PANTHER" id="PTHR42002:SF2">
    <property type="entry name" value="ANAEROBIC C4-DICARBOXYLATE TRANSPORTER DCUC-RELATED"/>
    <property type="match status" value="1"/>
</dbReference>
<feature type="transmembrane region" description="Helical" evidence="9">
    <location>
        <begin position="462"/>
        <end position="480"/>
    </location>
</feature>
<evidence type="ECO:0000256" key="9">
    <source>
        <dbReference type="SAM" id="Phobius"/>
    </source>
</evidence>
<dbReference type="RefSeq" id="WP_307634609.1">
    <property type="nucleotide sequence ID" value="NZ_JAUSQL010000001.1"/>
</dbReference>
<sequence>MLGFLFALLVTAGVACLIFKRHNPQTVLLFAGLIMLGLAIVLPDTAVTRPEDWPNTGNALLDVFDHVRYLFSTTGAQLGLIIMTVGGFSLTMERIGASEALVQLTTRPLSKINKPYLVLACTYILAQCLCLIIPSAAGLALLLMVTVYPLLRGMGISRLSAAAVIATGSCLDLGPASSNANIAAEVSGMSVQEYFLQYQAPVALVVMAVVMVSHYLTQRYFDRKDGTTPDKADWADIEAERHGTTPGQPAAGKAPAETEAKAATTDTPAWYALLPFTPLVLLIVFSPFVISSIRLPVATAMLISAMVGVVAQMVRYRSFRQAGDVFRVFFDGMGRQFTNIVTLIVCAQMFAAGLTQLGFIETIINAAQGANFGAIPVTIVLTLIILLSAVVTGSGNAPWFAFSPLAPDVAASVGVAPVFMAQPMELASGIGRSMSPVAGVVIAVAGLAGVSPMDIVKRTAPVMVAAYITMITASMAWDYIASSIFF</sequence>
<feature type="region of interest" description="Disordered" evidence="8">
    <location>
        <begin position="240"/>
        <end position="259"/>
    </location>
</feature>
<dbReference type="NCBIfam" id="TIGR00771">
    <property type="entry name" value="DcuC"/>
    <property type="match status" value="1"/>
</dbReference>